<gene>
    <name evidence="10" type="ORF">CLV63_103277</name>
</gene>
<keyword evidence="7" id="KW-0170">Cobalt</keyword>
<dbReference type="GO" id="GO:0004494">
    <property type="term" value="F:methylmalonyl-CoA mutase activity"/>
    <property type="evidence" value="ECO:0007669"/>
    <property type="project" value="UniProtKB-EC"/>
</dbReference>
<dbReference type="GO" id="GO:0046872">
    <property type="term" value="F:metal ion binding"/>
    <property type="evidence" value="ECO:0007669"/>
    <property type="project" value="InterPro"/>
</dbReference>
<dbReference type="InterPro" id="IPR036724">
    <property type="entry name" value="Cobalamin-bd_sf"/>
</dbReference>
<evidence type="ECO:0000256" key="5">
    <source>
        <dbReference type="ARBA" id="ARBA00022628"/>
    </source>
</evidence>
<evidence type="ECO:0000256" key="1">
    <source>
        <dbReference type="ARBA" id="ARBA00001922"/>
    </source>
</evidence>
<accession>A0A2P8DQS2</accession>
<keyword evidence="5" id="KW-0846">Cobalamin</keyword>
<dbReference type="SUPFAM" id="SSF51703">
    <property type="entry name" value="Cobalamin (vitamin B12)-dependent enzymes"/>
    <property type="match status" value="1"/>
</dbReference>
<evidence type="ECO:0000256" key="7">
    <source>
        <dbReference type="ARBA" id="ARBA00023285"/>
    </source>
</evidence>
<keyword evidence="6" id="KW-0413">Isomerase</keyword>
<comment type="caution">
    <text evidence="10">The sequence shown here is derived from an EMBL/GenBank/DDBJ whole genome shotgun (WGS) entry which is preliminary data.</text>
</comment>
<protein>
    <recommendedName>
        <fullName evidence="4">methylmalonyl-CoA mutase</fullName>
        <ecNumber evidence="4">5.4.99.2</ecNumber>
    </recommendedName>
</protein>
<proteinExistence type="inferred from homology"/>
<keyword evidence="11" id="KW-1185">Reference proteome</keyword>
<evidence type="ECO:0000259" key="9">
    <source>
        <dbReference type="Pfam" id="PF01642"/>
    </source>
</evidence>
<feature type="domain" description="Methylmalonyl-CoA mutase alpha/beta chain catalytic" evidence="9">
    <location>
        <begin position="143"/>
        <end position="463"/>
    </location>
</feature>
<reference evidence="10 11" key="1">
    <citation type="submission" date="2018-03" db="EMBL/GenBank/DDBJ databases">
        <title>Genomic Encyclopedia of Archaeal and Bacterial Type Strains, Phase II (KMG-II): from individual species to whole genera.</title>
        <authorList>
            <person name="Goeker M."/>
        </authorList>
    </citation>
    <scope>NUCLEOTIDE SEQUENCE [LARGE SCALE GENOMIC DNA]</scope>
    <source>
        <strain evidence="10 11">DSM 45312</strain>
    </source>
</reference>
<dbReference type="Gene3D" id="3.40.50.280">
    <property type="entry name" value="Cobalamin-binding domain"/>
    <property type="match status" value="1"/>
</dbReference>
<comment type="subunit">
    <text evidence="3">Heterodimer of an alpha and a beta chain.</text>
</comment>
<dbReference type="Proteomes" id="UP000240542">
    <property type="component" value="Unassembled WGS sequence"/>
</dbReference>
<evidence type="ECO:0000256" key="3">
    <source>
        <dbReference type="ARBA" id="ARBA00011870"/>
    </source>
</evidence>
<organism evidence="10 11">
    <name type="scientific">Murinocardiopsis flavida</name>
    <dbReference type="NCBI Taxonomy" id="645275"/>
    <lineage>
        <taxon>Bacteria</taxon>
        <taxon>Bacillati</taxon>
        <taxon>Actinomycetota</taxon>
        <taxon>Actinomycetes</taxon>
        <taxon>Streptosporangiales</taxon>
        <taxon>Nocardiopsidaceae</taxon>
        <taxon>Murinocardiopsis</taxon>
    </lineage>
</organism>
<dbReference type="PROSITE" id="PS00544">
    <property type="entry name" value="METMALONYL_COA_MUTASE"/>
    <property type="match status" value="1"/>
</dbReference>
<evidence type="ECO:0000256" key="2">
    <source>
        <dbReference type="ARBA" id="ARBA00008465"/>
    </source>
</evidence>
<dbReference type="OrthoDB" id="9762378at2"/>
<dbReference type="PANTHER" id="PTHR48101:SF4">
    <property type="entry name" value="METHYLMALONYL-COA MUTASE, MITOCHONDRIAL"/>
    <property type="match status" value="1"/>
</dbReference>
<dbReference type="SUPFAM" id="SSF52242">
    <property type="entry name" value="Cobalamin (vitamin B12)-binding domain"/>
    <property type="match status" value="1"/>
</dbReference>
<evidence type="ECO:0000256" key="8">
    <source>
        <dbReference type="SAM" id="MobiDB-lite"/>
    </source>
</evidence>
<evidence type="ECO:0000313" key="10">
    <source>
        <dbReference type="EMBL" id="PSK99552.1"/>
    </source>
</evidence>
<feature type="region of interest" description="Disordered" evidence="8">
    <location>
        <begin position="449"/>
        <end position="482"/>
    </location>
</feature>
<feature type="region of interest" description="Disordered" evidence="8">
    <location>
        <begin position="70"/>
        <end position="98"/>
    </location>
</feature>
<dbReference type="GO" id="GO:0031419">
    <property type="term" value="F:cobalamin binding"/>
    <property type="evidence" value="ECO:0007669"/>
    <property type="project" value="UniProtKB-KW"/>
</dbReference>
<dbReference type="AlphaFoldDB" id="A0A2P8DQS2"/>
<dbReference type="EC" id="5.4.99.2" evidence="4"/>
<dbReference type="Gene3D" id="3.20.20.240">
    <property type="entry name" value="Methylmalonyl-CoA mutase"/>
    <property type="match status" value="1"/>
</dbReference>
<dbReference type="PANTHER" id="PTHR48101">
    <property type="entry name" value="METHYLMALONYL-COA MUTASE, MITOCHONDRIAL-RELATED"/>
    <property type="match status" value="1"/>
</dbReference>
<comment type="similarity">
    <text evidence="2">Belongs to the methylmalonyl-CoA mutase family.</text>
</comment>
<evidence type="ECO:0000313" key="11">
    <source>
        <dbReference type="Proteomes" id="UP000240542"/>
    </source>
</evidence>
<dbReference type="Pfam" id="PF01642">
    <property type="entry name" value="MM_CoA_mutase"/>
    <property type="match status" value="1"/>
</dbReference>
<dbReference type="InterPro" id="IPR058549">
    <property type="entry name" value="MeMalonylCoA_mutase_a/b_site"/>
</dbReference>
<dbReference type="InterPro" id="IPR006099">
    <property type="entry name" value="MeMalonylCoA_mutase_a/b_cat"/>
</dbReference>
<evidence type="ECO:0000256" key="4">
    <source>
        <dbReference type="ARBA" id="ARBA00012398"/>
    </source>
</evidence>
<evidence type="ECO:0000256" key="6">
    <source>
        <dbReference type="ARBA" id="ARBA00023235"/>
    </source>
</evidence>
<dbReference type="EMBL" id="PYGA01000003">
    <property type="protein sequence ID" value="PSK99552.1"/>
    <property type="molecule type" value="Genomic_DNA"/>
</dbReference>
<comment type="cofactor">
    <cofactor evidence="1">
        <name>adenosylcob(III)alamin</name>
        <dbReference type="ChEBI" id="CHEBI:18408"/>
    </cofactor>
</comment>
<dbReference type="InterPro" id="IPR016176">
    <property type="entry name" value="Cbl-dep_enz_cat"/>
</dbReference>
<dbReference type="RefSeq" id="WP_106581941.1">
    <property type="nucleotide sequence ID" value="NZ_PYGA01000003.1"/>
</dbReference>
<sequence>MRLPEDDEATAGDVPDLGSGFAGADIGAWRALVAGVLRKSGVDPDAAEHPEELLAHTTYDGIRIDPLYTRDSEAGESGMPGLSPFTRGGRAQGAGPYGWDVRAEHRDPDPAATRTAVLADLENGATSLWLHAGAAGLPESALAAALTDVHLGLAPVVLDAGADYAGAAGALLTAHDDAGVPPGEVRAHLGIDPLSAALRTGDAPDVALAARVAAGHADRYPNATLMTADATPVHDAGGSEAQELGASMAAGVCYLRALTAAGLGLGDAAARVEFRYAASADQFLTIAKLRAARAMWARVASACGLTGSAAAMRQHAVTSAAMMSRRSPYVNMLRTTLACFGAGVGGADAVTVRPFDHALGLPDAFSRRIARNTQSLLVEEAHLARVIDPVGGSFYGERLTADLYAQGWAFFQALEAAGGLAAAEGRALLGARVEDVWRDRRARLADRTDPLTGVSEFPDAAEAPLRRRPAPKPPEGPGGLPRRRYAEEFEALRDRCDAHGASTGARPRVFLATLGPVAAHNARAMFTANLLQSGGIEPVPAGATEDAGQVAAAFAESGTGVAVLCGSDRLYTERAAETVAALRAAGARRVLLAGDPDTVPDAGNDRPQAVDGAVAAGGDAIGLLTELCDSLGVAT</sequence>
<name>A0A2P8DQS2_9ACTN</name>